<organism evidence="1">
    <name type="scientific">marine metagenome</name>
    <dbReference type="NCBI Taxonomy" id="408172"/>
    <lineage>
        <taxon>unclassified sequences</taxon>
        <taxon>metagenomes</taxon>
        <taxon>ecological metagenomes</taxon>
    </lineage>
</organism>
<name>A0A382WLI0_9ZZZZ</name>
<dbReference type="EMBL" id="UINC01160801">
    <property type="protein sequence ID" value="SVD59642.1"/>
    <property type="molecule type" value="Genomic_DNA"/>
</dbReference>
<dbReference type="InterPro" id="IPR029033">
    <property type="entry name" value="His_PPase_superfam"/>
</dbReference>
<dbReference type="InterPro" id="IPR013078">
    <property type="entry name" value="His_Pase_superF_clade-1"/>
</dbReference>
<accession>A0A382WLI0</accession>
<dbReference type="Gene3D" id="3.40.50.1240">
    <property type="entry name" value="Phosphoglycerate mutase-like"/>
    <property type="match status" value="1"/>
</dbReference>
<dbReference type="GO" id="GO:0005737">
    <property type="term" value="C:cytoplasm"/>
    <property type="evidence" value="ECO:0007669"/>
    <property type="project" value="TreeGrafter"/>
</dbReference>
<dbReference type="SMART" id="SM00855">
    <property type="entry name" value="PGAM"/>
    <property type="match status" value="1"/>
</dbReference>
<gene>
    <name evidence="1" type="ORF">METZ01_LOCUS412496</name>
</gene>
<reference evidence="1" key="1">
    <citation type="submission" date="2018-05" db="EMBL/GenBank/DDBJ databases">
        <authorList>
            <person name="Lanie J.A."/>
            <person name="Ng W.-L."/>
            <person name="Kazmierczak K.M."/>
            <person name="Andrzejewski T.M."/>
            <person name="Davidsen T.M."/>
            <person name="Wayne K.J."/>
            <person name="Tettelin H."/>
            <person name="Glass J.I."/>
            <person name="Rusch D."/>
            <person name="Podicherti R."/>
            <person name="Tsui H.-C.T."/>
            <person name="Winkler M.E."/>
        </authorList>
    </citation>
    <scope>NUCLEOTIDE SEQUENCE</scope>
</reference>
<dbReference type="SUPFAM" id="SSF53254">
    <property type="entry name" value="Phosphoglycerate mutase-like"/>
    <property type="match status" value="1"/>
</dbReference>
<dbReference type="CDD" id="cd07067">
    <property type="entry name" value="HP_PGM_like"/>
    <property type="match status" value="1"/>
</dbReference>
<evidence type="ECO:0008006" key="2">
    <source>
        <dbReference type="Google" id="ProtNLM"/>
    </source>
</evidence>
<dbReference type="PANTHER" id="PTHR48100:SF1">
    <property type="entry name" value="HISTIDINE PHOSPHATASE FAMILY PROTEIN-RELATED"/>
    <property type="match status" value="1"/>
</dbReference>
<dbReference type="AlphaFoldDB" id="A0A382WLI0"/>
<dbReference type="Pfam" id="PF00300">
    <property type="entry name" value="His_Phos_1"/>
    <property type="match status" value="1"/>
</dbReference>
<sequence>MKNILCIRHGKAFHNVLIDKIGEKALFLKESYDAPLVEEGIIQAKELGSSSKQLKNIDIVFVSPLTRTLQTAEYIFENNQKVRIVALDKIKEFPQGIEICNKRRNRIELEEKFKKVDFSLLDSDEDQMWRADRYEKIEELKERIEGIKKTIMNENDKNIVIISHNNFLKELLFQNCGDETYNLYHCHPYKLDFL</sequence>
<proteinExistence type="predicted"/>
<dbReference type="InterPro" id="IPR050275">
    <property type="entry name" value="PGM_Phosphatase"/>
</dbReference>
<dbReference type="GO" id="GO:0016791">
    <property type="term" value="F:phosphatase activity"/>
    <property type="evidence" value="ECO:0007669"/>
    <property type="project" value="TreeGrafter"/>
</dbReference>
<protein>
    <recommendedName>
        <fullName evidence="2">Phosphoglycerate mutase (2,3-diphosphoglycerate-dependent)</fullName>
    </recommendedName>
</protein>
<evidence type="ECO:0000313" key="1">
    <source>
        <dbReference type="EMBL" id="SVD59642.1"/>
    </source>
</evidence>
<dbReference type="PANTHER" id="PTHR48100">
    <property type="entry name" value="BROAD-SPECIFICITY PHOSPHATASE YOR283W-RELATED"/>
    <property type="match status" value="1"/>
</dbReference>